<sequence>MHRLWVLEQKKMKGSCFWFRKIECNSTMFFEADRFASHKKIPRKQVVVEALPVEENAKSCSFKIGAKSGQIMSPSNVFGFVLDPKKNPKQLRMYPSNQGMENCENNFVITNSNIRSVRNKIDIFRGLLNEHKVDIACIPEHWTFDNCLRHMNLGDYKVAETFYRVDGCYRGVALVVRNGVKFKLTENINNT</sequence>
<evidence type="ECO:0000313" key="2">
    <source>
        <dbReference type="Proteomes" id="UP001431783"/>
    </source>
</evidence>
<dbReference type="AlphaFoldDB" id="A0AAW1TWG2"/>
<organism evidence="1 2">
    <name type="scientific">Henosepilachna vigintioctopunctata</name>
    <dbReference type="NCBI Taxonomy" id="420089"/>
    <lineage>
        <taxon>Eukaryota</taxon>
        <taxon>Metazoa</taxon>
        <taxon>Ecdysozoa</taxon>
        <taxon>Arthropoda</taxon>
        <taxon>Hexapoda</taxon>
        <taxon>Insecta</taxon>
        <taxon>Pterygota</taxon>
        <taxon>Neoptera</taxon>
        <taxon>Endopterygota</taxon>
        <taxon>Coleoptera</taxon>
        <taxon>Polyphaga</taxon>
        <taxon>Cucujiformia</taxon>
        <taxon>Coccinelloidea</taxon>
        <taxon>Coccinellidae</taxon>
        <taxon>Epilachninae</taxon>
        <taxon>Epilachnini</taxon>
        <taxon>Henosepilachna</taxon>
    </lineage>
</organism>
<accession>A0AAW1TWG2</accession>
<comment type="caution">
    <text evidence="1">The sequence shown here is derived from an EMBL/GenBank/DDBJ whole genome shotgun (WGS) entry which is preliminary data.</text>
</comment>
<reference evidence="1 2" key="1">
    <citation type="submission" date="2023-03" db="EMBL/GenBank/DDBJ databases">
        <title>Genome insight into feeding habits of ladybird beetles.</title>
        <authorList>
            <person name="Li H.-S."/>
            <person name="Huang Y.-H."/>
            <person name="Pang H."/>
        </authorList>
    </citation>
    <scope>NUCLEOTIDE SEQUENCE [LARGE SCALE GENOMIC DNA]</scope>
    <source>
        <strain evidence="1">SYSU_2023b</strain>
        <tissue evidence="1">Whole body</tissue>
    </source>
</reference>
<keyword evidence="2" id="KW-1185">Reference proteome</keyword>
<protein>
    <submittedName>
        <fullName evidence="1">Uncharacterized protein</fullName>
    </submittedName>
</protein>
<dbReference type="InterPro" id="IPR036691">
    <property type="entry name" value="Endo/exonu/phosph_ase_sf"/>
</dbReference>
<proteinExistence type="predicted"/>
<dbReference type="Gene3D" id="3.60.10.10">
    <property type="entry name" value="Endonuclease/exonuclease/phosphatase"/>
    <property type="match status" value="1"/>
</dbReference>
<dbReference type="SUPFAM" id="SSF56219">
    <property type="entry name" value="DNase I-like"/>
    <property type="match status" value="1"/>
</dbReference>
<gene>
    <name evidence="1" type="ORF">WA026_015291</name>
</gene>
<dbReference type="Proteomes" id="UP001431783">
    <property type="component" value="Unassembled WGS sequence"/>
</dbReference>
<dbReference type="EMBL" id="JARQZJ010000008">
    <property type="protein sequence ID" value="KAK9872041.1"/>
    <property type="molecule type" value="Genomic_DNA"/>
</dbReference>
<evidence type="ECO:0000313" key="1">
    <source>
        <dbReference type="EMBL" id="KAK9872041.1"/>
    </source>
</evidence>
<name>A0AAW1TWG2_9CUCU</name>